<organism evidence="4 5">
    <name type="scientific">Paenibacillus rigui</name>
    <dbReference type="NCBI Taxonomy" id="554312"/>
    <lineage>
        <taxon>Bacteria</taxon>
        <taxon>Bacillati</taxon>
        <taxon>Bacillota</taxon>
        <taxon>Bacilli</taxon>
        <taxon>Bacillales</taxon>
        <taxon>Paenibacillaceae</taxon>
        <taxon>Paenibacillus</taxon>
    </lineage>
</organism>
<feature type="domain" description="SLH" evidence="3">
    <location>
        <begin position="279"/>
        <end position="342"/>
    </location>
</feature>
<sequence length="455" mass="47953">MNHKCTVFLLAIVLAVLLLPVHVFAADTRPAAVSVNGNGVTISGENSSYAGLSVTLRLADRFSRTIVADEVQAQAGGSYSFGPYTLGDGVYTAYVGGAGAVERKEFNVGDTQVSPTAPSSSRNKGSGGVTSNTGTISGAAGGTLTLSGVTIVVPAGALDGSIQVTIDKLGETESLPFDKALFKISDVYEIKKDRDGDEAFSKPVTITLPYDKSKEGSDKSKVGVYGLNEQTRSWIRLNDLMVDESNSTVSGTLTHFTKYAVMASKEPAAQTAQTAQSSAFAVNLSDIQGHWAETAVIQLVKQGAITGYPDNTYKPNDRITRAEFVTIIVNAFGLKAQNSKSFADTTKHWAQSAISTASSLGIADGYSENTFGPDDWITREQMATILIRAARIDSTEPAIVHFSDNSSVSDWAKTPLATAAAKGLIDGYEDGTVKPKANASRAEAAAVILRALQKK</sequence>
<evidence type="ECO:0000313" key="5">
    <source>
        <dbReference type="Proteomes" id="UP000215509"/>
    </source>
</evidence>
<proteinExistence type="predicted"/>
<feature type="signal peptide" evidence="2">
    <location>
        <begin position="1"/>
        <end position="25"/>
    </location>
</feature>
<evidence type="ECO:0000313" key="4">
    <source>
        <dbReference type="EMBL" id="OXM82467.1"/>
    </source>
</evidence>
<feature type="domain" description="SLH" evidence="3">
    <location>
        <begin position="343"/>
        <end position="398"/>
    </location>
</feature>
<dbReference type="InterPro" id="IPR001119">
    <property type="entry name" value="SLH_dom"/>
</dbReference>
<reference evidence="4 5" key="1">
    <citation type="submission" date="2017-07" db="EMBL/GenBank/DDBJ databases">
        <title>Genome sequencing and assembly of Paenibacillus rigui.</title>
        <authorList>
            <person name="Mayilraj S."/>
        </authorList>
    </citation>
    <scope>NUCLEOTIDE SEQUENCE [LARGE SCALE GENOMIC DNA]</scope>
    <source>
        <strain evidence="4 5">JCM 16352</strain>
    </source>
</reference>
<dbReference type="OrthoDB" id="504962at2"/>
<feature type="compositionally biased region" description="Polar residues" evidence="1">
    <location>
        <begin position="109"/>
        <end position="133"/>
    </location>
</feature>
<feature type="domain" description="SLH" evidence="3">
    <location>
        <begin position="399"/>
        <end position="455"/>
    </location>
</feature>
<comment type="caution">
    <text evidence="4">The sequence shown here is derived from an EMBL/GenBank/DDBJ whole genome shotgun (WGS) entry which is preliminary data.</text>
</comment>
<accession>A0A229UGD7</accession>
<name>A0A229UGD7_9BACL</name>
<protein>
    <recommendedName>
        <fullName evidence="3">SLH domain-containing protein</fullName>
    </recommendedName>
</protein>
<dbReference type="RefSeq" id="WP_094018703.1">
    <property type="nucleotide sequence ID" value="NZ_NMQW01000073.1"/>
</dbReference>
<keyword evidence="2" id="KW-0732">Signal</keyword>
<dbReference type="EMBL" id="NMQW01000073">
    <property type="protein sequence ID" value="OXM82467.1"/>
    <property type="molecule type" value="Genomic_DNA"/>
</dbReference>
<gene>
    <name evidence="4" type="ORF">CF651_30840</name>
</gene>
<dbReference type="AlphaFoldDB" id="A0A229UGD7"/>
<evidence type="ECO:0000256" key="2">
    <source>
        <dbReference type="SAM" id="SignalP"/>
    </source>
</evidence>
<dbReference type="Proteomes" id="UP000215509">
    <property type="component" value="Unassembled WGS sequence"/>
</dbReference>
<dbReference type="InterPro" id="IPR051465">
    <property type="entry name" value="Cell_Envelope_Struct_Comp"/>
</dbReference>
<feature type="chain" id="PRO_5012714526" description="SLH domain-containing protein" evidence="2">
    <location>
        <begin position="26"/>
        <end position="455"/>
    </location>
</feature>
<keyword evidence="5" id="KW-1185">Reference proteome</keyword>
<dbReference type="Pfam" id="PF00395">
    <property type="entry name" value="SLH"/>
    <property type="match status" value="3"/>
</dbReference>
<evidence type="ECO:0000256" key="1">
    <source>
        <dbReference type="SAM" id="MobiDB-lite"/>
    </source>
</evidence>
<evidence type="ECO:0000259" key="3">
    <source>
        <dbReference type="PROSITE" id="PS51272"/>
    </source>
</evidence>
<dbReference type="PANTHER" id="PTHR43308:SF5">
    <property type="entry name" value="S-LAYER PROTEIN _ PEPTIDOGLYCAN ENDO-BETA-N-ACETYLGLUCOSAMINIDASE"/>
    <property type="match status" value="1"/>
</dbReference>
<dbReference type="PROSITE" id="PS51272">
    <property type="entry name" value="SLH"/>
    <property type="match status" value="3"/>
</dbReference>
<dbReference type="PANTHER" id="PTHR43308">
    <property type="entry name" value="OUTER MEMBRANE PROTEIN ALPHA-RELATED"/>
    <property type="match status" value="1"/>
</dbReference>
<feature type="region of interest" description="Disordered" evidence="1">
    <location>
        <begin position="107"/>
        <end position="133"/>
    </location>
</feature>
<dbReference type="Gene3D" id="2.60.220.30">
    <property type="match status" value="1"/>
</dbReference>